<evidence type="ECO:0000313" key="2">
    <source>
        <dbReference type="EMBL" id="CAA9330481.1"/>
    </source>
</evidence>
<feature type="non-terminal residue" evidence="2">
    <location>
        <position position="1"/>
    </location>
</feature>
<gene>
    <name evidence="2" type="ORF">AVDCRST_MAG40-1880</name>
</gene>
<reference evidence="2" key="1">
    <citation type="submission" date="2020-02" db="EMBL/GenBank/DDBJ databases">
        <authorList>
            <person name="Meier V. D."/>
        </authorList>
    </citation>
    <scope>NUCLEOTIDE SEQUENCE</scope>
    <source>
        <strain evidence="2">AVDCRST_MAG40</strain>
    </source>
</reference>
<protein>
    <submittedName>
        <fullName evidence="2">Uncharacterized protein</fullName>
    </submittedName>
</protein>
<feature type="non-terminal residue" evidence="2">
    <location>
        <position position="291"/>
    </location>
</feature>
<feature type="compositionally biased region" description="Basic residues" evidence="1">
    <location>
        <begin position="165"/>
        <end position="174"/>
    </location>
</feature>
<sequence>EHVGWSERRAAPGARESPDTHAAGVRRSATRRPRSAARCRFGADEAAVTSRRARPRCGGSASGAAGAAERGHARRHRGARLRRDRVRRRARPRPRRHDHDARAHGAQARPRAARAAVARAADGARDGDRLRHRRRSRGGEVAGDRGPSGAPRSGAVAAAQVPDRRRPRHRHHRREPPADRQPHRGCGVARPERGRHATQQGWHARAAHVHAMGGGRRRPSATLARADARDLRLPGDHRARGERPENRADGGTHARHRAHAHARRGPHDRAARSPAARALYRPRHQRRPAAL</sequence>
<feature type="compositionally biased region" description="Low complexity" evidence="1">
    <location>
        <begin position="56"/>
        <end position="68"/>
    </location>
</feature>
<feature type="compositionally biased region" description="Basic residues" evidence="1">
    <location>
        <begin position="28"/>
        <end position="37"/>
    </location>
</feature>
<feature type="compositionally biased region" description="Basic residues" evidence="1">
    <location>
        <begin position="253"/>
        <end position="264"/>
    </location>
</feature>
<accession>A0A6J4LGY3</accession>
<feature type="compositionally biased region" description="Basic and acidic residues" evidence="1">
    <location>
        <begin position="1"/>
        <end position="10"/>
    </location>
</feature>
<feature type="compositionally biased region" description="Basic residues" evidence="1">
    <location>
        <begin position="280"/>
        <end position="291"/>
    </location>
</feature>
<feature type="compositionally biased region" description="Low complexity" evidence="1">
    <location>
        <begin position="104"/>
        <end position="121"/>
    </location>
</feature>
<proteinExistence type="predicted"/>
<dbReference type="EMBL" id="CADCTX010000582">
    <property type="protein sequence ID" value="CAA9330481.1"/>
    <property type="molecule type" value="Genomic_DNA"/>
</dbReference>
<organism evidence="2">
    <name type="scientific">uncultured Gemmatimonadaceae bacterium</name>
    <dbReference type="NCBI Taxonomy" id="246130"/>
    <lineage>
        <taxon>Bacteria</taxon>
        <taxon>Pseudomonadati</taxon>
        <taxon>Gemmatimonadota</taxon>
        <taxon>Gemmatimonadia</taxon>
        <taxon>Gemmatimonadales</taxon>
        <taxon>Gemmatimonadaceae</taxon>
        <taxon>environmental samples</taxon>
    </lineage>
</organism>
<evidence type="ECO:0000256" key="1">
    <source>
        <dbReference type="SAM" id="MobiDB-lite"/>
    </source>
</evidence>
<feature type="compositionally biased region" description="Basic and acidic residues" evidence="1">
    <location>
        <begin position="226"/>
        <end position="252"/>
    </location>
</feature>
<name>A0A6J4LGY3_9BACT</name>
<dbReference type="AlphaFoldDB" id="A0A6J4LGY3"/>
<feature type="region of interest" description="Disordered" evidence="1">
    <location>
        <begin position="1"/>
        <end position="291"/>
    </location>
</feature>
<feature type="compositionally biased region" description="Basic residues" evidence="1">
    <location>
        <begin position="72"/>
        <end position="96"/>
    </location>
</feature>